<protein>
    <recommendedName>
        <fullName evidence="4">DUF2721 domain-containing protein</fullName>
    </recommendedName>
</protein>
<name>A0ABY3L9N6_9GAMM</name>
<dbReference type="Proteomes" id="UP000426772">
    <property type="component" value="Unassembled WGS sequence"/>
</dbReference>
<sequence length="208" mass="24008">MNIEWFKFGSYVLAAIAMALNFAARFKTITNERISIYKDIKPLCIAIEMKPHEIKAIDKEIKNLILFEATRIRNPHLAQQHLKILSCNDLNDIQKSRIKKLAHCIDQEANDTETGNKEVKFTLNKEKYKKRKREGFGYVITCLIAYYILFFSALSFPKEDLPIAIAMLVMSLGPVWILLVTIATYPVFGFYKGNKDIIDSLNNFYDES</sequence>
<evidence type="ECO:0000313" key="3">
    <source>
        <dbReference type="Proteomes" id="UP000426772"/>
    </source>
</evidence>
<proteinExistence type="predicted"/>
<evidence type="ECO:0008006" key="4">
    <source>
        <dbReference type="Google" id="ProtNLM"/>
    </source>
</evidence>
<evidence type="ECO:0000256" key="1">
    <source>
        <dbReference type="SAM" id="Phobius"/>
    </source>
</evidence>
<dbReference type="EMBL" id="RCNL01000015">
    <property type="protein sequence ID" value="TXL74554.1"/>
    <property type="molecule type" value="Genomic_DNA"/>
</dbReference>
<organism evidence="2 3">
    <name type="scientific">Pantoea vagans</name>
    <dbReference type="NCBI Taxonomy" id="470934"/>
    <lineage>
        <taxon>Bacteria</taxon>
        <taxon>Pseudomonadati</taxon>
        <taxon>Pseudomonadota</taxon>
        <taxon>Gammaproteobacteria</taxon>
        <taxon>Enterobacterales</taxon>
        <taxon>Erwiniaceae</taxon>
        <taxon>Pantoea</taxon>
    </lineage>
</organism>
<keyword evidence="1" id="KW-0472">Membrane</keyword>
<evidence type="ECO:0000313" key="2">
    <source>
        <dbReference type="EMBL" id="TXL74554.1"/>
    </source>
</evidence>
<keyword evidence="1" id="KW-1133">Transmembrane helix</keyword>
<dbReference type="RefSeq" id="WP_147790085.1">
    <property type="nucleotide sequence ID" value="NZ_RCNL01000015.1"/>
</dbReference>
<reference evidence="2 3" key="1">
    <citation type="submission" date="2018-10" db="EMBL/GenBank/DDBJ databases">
        <title>Draft genome sequence of Pantoea vagans isolated from corpses of the sugarcane aphid Melanaphis sacchari Zehntner.</title>
        <authorList>
            <person name="Toledo E."/>
            <person name="Pena G."/>
            <person name="Lozano L."/>
        </authorList>
    </citation>
    <scope>NUCLEOTIDE SEQUENCE [LARGE SCALE GENOMIC DNA]</scope>
    <source>
        <strain evidence="2 3">ET-90</strain>
    </source>
</reference>
<feature type="transmembrane region" description="Helical" evidence="1">
    <location>
        <begin position="163"/>
        <end position="188"/>
    </location>
</feature>
<gene>
    <name evidence="2" type="ORF">D9O29_22625</name>
</gene>
<keyword evidence="1" id="KW-0812">Transmembrane</keyword>
<accession>A0ABY3L9N6</accession>
<feature type="transmembrane region" description="Helical" evidence="1">
    <location>
        <begin position="135"/>
        <end position="157"/>
    </location>
</feature>
<comment type="caution">
    <text evidence="2">The sequence shown here is derived from an EMBL/GenBank/DDBJ whole genome shotgun (WGS) entry which is preliminary data.</text>
</comment>
<keyword evidence="3" id="KW-1185">Reference proteome</keyword>
<feature type="transmembrane region" description="Helical" evidence="1">
    <location>
        <begin position="6"/>
        <end position="24"/>
    </location>
</feature>